<dbReference type="InterPro" id="IPR019632">
    <property type="entry name" value="DUF2497"/>
</dbReference>
<protein>
    <recommendedName>
        <fullName evidence="4">DUF2497 domain-containing protein</fullName>
    </recommendedName>
</protein>
<feature type="compositionally biased region" description="Pro residues" evidence="1">
    <location>
        <begin position="92"/>
        <end position="108"/>
    </location>
</feature>
<dbReference type="RefSeq" id="WP_246346444.1">
    <property type="nucleotide sequence ID" value="NZ_BAABAR010000007.1"/>
</dbReference>
<dbReference type="Proteomes" id="UP000560131">
    <property type="component" value="Unassembled WGS sequence"/>
</dbReference>
<keyword evidence="3" id="KW-1185">Reference proteome</keyword>
<reference evidence="2 3" key="1">
    <citation type="submission" date="2020-08" db="EMBL/GenBank/DDBJ databases">
        <title>Genomic Encyclopedia of Type Strains, Phase IV (KMG-IV): sequencing the most valuable type-strain genomes for metagenomic binning, comparative biology and taxonomic classification.</title>
        <authorList>
            <person name="Goeker M."/>
        </authorList>
    </citation>
    <scope>NUCLEOTIDE SEQUENCE [LARGE SCALE GENOMIC DNA]</scope>
    <source>
        <strain evidence="2 3">DSM 101535</strain>
    </source>
</reference>
<evidence type="ECO:0000256" key="1">
    <source>
        <dbReference type="SAM" id="MobiDB-lite"/>
    </source>
</evidence>
<dbReference type="EMBL" id="JACIJN010000002">
    <property type="protein sequence ID" value="MBB5725077.1"/>
    <property type="molecule type" value="Genomic_DNA"/>
</dbReference>
<sequence length="203" mass="21112">MGDLSGEPSMEDILASIKRVIKEGDAPAPRRAPIPAPAARDEDEPTRDQILELNEPLAAPEPPVAPPPASFAPPRLAEAFEEQVSPPIAAAPTPPVATPAPAPVPEPAPVAAAPTPTPAPAPTSSPILDEPPVVSAATVQATRGALGALSKLIVKPEPDSDGTLEGLVREMLRPMLSDWLDQNLPHLVEQMVAREIAKITKQG</sequence>
<evidence type="ECO:0000313" key="2">
    <source>
        <dbReference type="EMBL" id="MBB5725077.1"/>
    </source>
</evidence>
<comment type="caution">
    <text evidence="2">The sequence shown here is derived from an EMBL/GenBank/DDBJ whole genome shotgun (WGS) entry which is preliminary data.</text>
</comment>
<evidence type="ECO:0008006" key="4">
    <source>
        <dbReference type="Google" id="ProtNLM"/>
    </source>
</evidence>
<dbReference type="Pfam" id="PF10691">
    <property type="entry name" value="DUF2497"/>
    <property type="match status" value="1"/>
</dbReference>
<gene>
    <name evidence="2" type="ORF">FHS97_000985</name>
</gene>
<organism evidence="2 3">
    <name type="scientific">Sphingomonas endophytica</name>
    <dbReference type="NCBI Taxonomy" id="869719"/>
    <lineage>
        <taxon>Bacteria</taxon>
        <taxon>Pseudomonadati</taxon>
        <taxon>Pseudomonadota</taxon>
        <taxon>Alphaproteobacteria</taxon>
        <taxon>Sphingomonadales</taxon>
        <taxon>Sphingomonadaceae</taxon>
        <taxon>Sphingomonas</taxon>
    </lineage>
</organism>
<proteinExistence type="predicted"/>
<accession>A0ABR6N2R0</accession>
<name>A0ABR6N2R0_9SPHN</name>
<feature type="region of interest" description="Disordered" evidence="1">
    <location>
        <begin position="21"/>
        <end position="130"/>
    </location>
</feature>
<feature type="compositionally biased region" description="Pro residues" evidence="1">
    <location>
        <begin position="59"/>
        <end position="71"/>
    </location>
</feature>
<evidence type="ECO:0000313" key="3">
    <source>
        <dbReference type="Proteomes" id="UP000560131"/>
    </source>
</evidence>